<protein>
    <submittedName>
        <fullName evidence="1">Uncharacterized protein</fullName>
    </submittedName>
</protein>
<reference evidence="1 2" key="1">
    <citation type="submission" date="2020-03" db="EMBL/GenBank/DDBJ databases">
        <title>Dissostichus mawsoni Genome sequencing and assembly.</title>
        <authorList>
            <person name="Park H."/>
        </authorList>
    </citation>
    <scope>NUCLEOTIDE SEQUENCE [LARGE SCALE GENOMIC DNA]</scope>
    <source>
        <strain evidence="1">DM0001</strain>
        <tissue evidence="1">Muscle</tissue>
    </source>
</reference>
<comment type="caution">
    <text evidence="1">The sequence shown here is derived from an EMBL/GenBank/DDBJ whole genome shotgun (WGS) entry which is preliminary data.</text>
</comment>
<name>A0A7J5YMF6_DISMA</name>
<evidence type="ECO:0000313" key="1">
    <source>
        <dbReference type="EMBL" id="KAF3850575.1"/>
    </source>
</evidence>
<dbReference type="AlphaFoldDB" id="A0A7J5YMF6"/>
<accession>A0A7J5YMF6</accession>
<proteinExistence type="predicted"/>
<keyword evidence="2" id="KW-1185">Reference proteome</keyword>
<organism evidence="1 2">
    <name type="scientific">Dissostichus mawsoni</name>
    <name type="common">Antarctic cod</name>
    <dbReference type="NCBI Taxonomy" id="36200"/>
    <lineage>
        <taxon>Eukaryota</taxon>
        <taxon>Metazoa</taxon>
        <taxon>Chordata</taxon>
        <taxon>Craniata</taxon>
        <taxon>Vertebrata</taxon>
        <taxon>Euteleostomi</taxon>
        <taxon>Actinopterygii</taxon>
        <taxon>Neopterygii</taxon>
        <taxon>Teleostei</taxon>
        <taxon>Neoteleostei</taxon>
        <taxon>Acanthomorphata</taxon>
        <taxon>Eupercaria</taxon>
        <taxon>Perciformes</taxon>
        <taxon>Notothenioidei</taxon>
        <taxon>Nototheniidae</taxon>
        <taxon>Dissostichus</taxon>
    </lineage>
</organism>
<dbReference type="Proteomes" id="UP000518266">
    <property type="component" value="Unassembled WGS sequence"/>
</dbReference>
<dbReference type="EMBL" id="JAAKFY010000010">
    <property type="protein sequence ID" value="KAF3850575.1"/>
    <property type="molecule type" value="Genomic_DNA"/>
</dbReference>
<gene>
    <name evidence="1" type="ORF">F7725_012347</name>
</gene>
<sequence>MDSSQKPRSSGVYAMYHGPASPAHESSLPTVLKVFKGHAGNGRLHNLHPIQRFSATLTDRDGDHHHAGFPLPVGPGSGCCVFFR</sequence>
<evidence type="ECO:0000313" key="2">
    <source>
        <dbReference type="Proteomes" id="UP000518266"/>
    </source>
</evidence>